<protein>
    <submittedName>
        <fullName evidence="1">Uncharacterized protein</fullName>
    </submittedName>
</protein>
<reference evidence="1 2" key="1">
    <citation type="submission" date="2014-02" db="EMBL/GenBank/DDBJ databases">
        <title>Single nucleus genome sequencing reveals high similarity among nuclei of an endomycorrhizal fungus.</title>
        <authorList>
            <person name="Lin K."/>
            <person name="Geurts R."/>
            <person name="Zhang Z."/>
            <person name="Limpens E."/>
            <person name="Saunders D.G."/>
            <person name="Mu D."/>
            <person name="Pang E."/>
            <person name="Cao H."/>
            <person name="Cha H."/>
            <person name="Lin T."/>
            <person name="Zhou Q."/>
            <person name="Shang Y."/>
            <person name="Li Y."/>
            <person name="Ivanov S."/>
            <person name="Sharma T."/>
            <person name="Velzen R.V."/>
            <person name="Ruijter N.D."/>
            <person name="Aanen D.K."/>
            <person name="Win J."/>
            <person name="Kamoun S."/>
            <person name="Bisseling T."/>
            <person name="Huang S."/>
        </authorList>
    </citation>
    <scope>NUCLEOTIDE SEQUENCE [LARGE SCALE GENOMIC DNA]</scope>
    <source>
        <strain evidence="2">DAOM197198w</strain>
    </source>
</reference>
<organism evidence="1 2">
    <name type="scientific">Rhizophagus irregularis (strain DAOM 197198w)</name>
    <name type="common">Glomus intraradices</name>
    <dbReference type="NCBI Taxonomy" id="1432141"/>
    <lineage>
        <taxon>Eukaryota</taxon>
        <taxon>Fungi</taxon>
        <taxon>Fungi incertae sedis</taxon>
        <taxon>Mucoromycota</taxon>
        <taxon>Glomeromycotina</taxon>
        <taxon>Glomeromycetes</taxon>
        <taxon>Glomerales</taxon>
        <taxon>Glomeraceae</taxon>
        <taxon>Rhizophagus</taxon>
    </lineage>
</organism>
<accession>A0A015L7L8</accession>
<sequence>MNLFFFDVVKADNTCWNLTLYAFQRLIILKPAISMLKTFLINNRSSRIHKKGEKLKELYPIANEWKVIKEMVKLLSPFESVTCLLNGITYPTIETEVAEIVEKQS</sequence>
<dbReference type="Proteomes" id="UP000022910">
    <property type="component" value="Unassembled WGS sequence"/>
</dbReference>
<name>A0A015L7L8_RHIIW</name>
<keyword evidence="2" id="KW-1185">Reference proteome</keyword>
<evidence type="ECO:0000313" key="2">
    <source>
        <dbReference type="Proteomes" id="UP000022910"/>
    </source>
</evidence>
<dbReference type="HOGENOM" id="CLU_177191_0_0_1"/>
<dbReference type="EMBL" id="JEMT01012386">
    <property type="protein sequence ID" value="EXX75659.1"/>
    <property type="molecule type" value="Genomic_DNA"/>
</dbReference>
<comment type="caution">
    <text evidence="1">The sequence shown here is derived from an EMBL/GenBank/DDBJ whole genome shotgun (WGS) entry which is preliminary data.</text>
</comment>
<proteinExistence type="predicted"/>
<dbReference type="AlphaFoldDB" id="A0A015L7L8"/>
<evidence type="ECO:0000313" key="1">
    <source>
        <dbReference type="EMBL" id="EXX75659.1"/>
    </source>
</evidence>
<gene>
    <name evidence="1" type="ORF">RirG_040170</name>
</gene>